<dbReference type="EMBL" id="VSRR010002354">
    <property type="protein sequence ID" value="MPC31032.1"/>
    <property type="molecule type" value="Genomic_DNA"/>
</dbReference>
<reference evidence="2 3" key="1">
    <citation type="submission" date="2019-05" db="EMBL/GenBank/DDBJ databases">
        <title>Another draft genome of Portunus trituberculatus and its Hox gene families provides insights of decapod evolution.</title>
        <authorList>
            <person name="Jeong J.-H."/>
            <person name="Song I."/>
            <person name="Kim S."/>
            <person name="Choi T."/>
            <person name="Kim D."/>
            <person name="Ryu S."/>
            <person name="Kim W."/>
        </authorList>
    </citation>
    <scope>NUCLEOTIDE SEQUENCE [LARGE SCALE GENOMIC DNA]</scope>
    <source>
        <tissue evidence="2">Muscle</tissue>
    </source>
</reference>
<dbReference type="AlphaFoldDB" id="A0A5B7EA98"/>
<comment type="caution">
    <text evidence="2">The sequence shown here is derived from an EMBL/GenBank/DDBJ whole genome shotgun (WGS) entry which is preliminary data.</text>
</comment>
<evidence type="ECO:0000313" key="3">
    <source>
        <dbReference type="Proteomes" id="UP000324222"/>
    </source>
</evidence>
<organism evidence="2 3">
    <name type="scientific">Portunus trituberculatus</name>
    <name type="common">Swimming crab</name>
    <name type="synonym">Neptunus trituberculatus</name>
    <dbReference type="NCBI Taxonomy" id="210409"/>
    <lineage>
        <taxon>Eukaryota</taxon>
        <taxon>Metazoa</taxon>
        <taxon>Ecdysozoa</taxon>
        <taxon>Arthropoda</taxon>
        <taxon>Crustacea</taxon>
        <taxon>Multicrustacea</taxon>
        <taxon>Malacostraca</taxon>
        <taxon>Eumalacostraca</taxon>
        <taxon>Eucarida</taxon>
        <taxon>Decapoda</taxon>
        <taxon>Pleocyemata</taxon>
        <taxon>Brachyura</taxon>
        <taxon>Eubrachyura</taxon>
        <taxon>Portunoidea</taxon>
        <taxon>Portunidae</taxon>
        <taxon>Portuninae</taxon>
        <taxon>Portunus</taxon>
    </lineage>
</organism>
<feature type="compositionally biased region" description="Low complexity" evidence="1">
    <location>
        <begin position="34"/>
        <end position="45"/>
    </location>
</feature>
<proteinExistence type="predicted"/>
<gene>
    <name evidence="2" type="ORF">E2C01_024307</name>
</gene>
<feature type="compositionally biased region" description="Basic and acidic residues" evidence="1">
    <location>
        <begin position="1"/>
        <end position="12"/>
    </location>
</feature>
<evidence type="ECO:0000256" key="1">
    <source>
        <dbReference type="SAM" id="MobiDB-lite"/>
    </source>
</evidence>
<accession>A0A5B7EA98</accession>
<protein>
    <submittedName>
        <fullName evidence="2">Uncharacterized protein</fullName>
    </submittedName>
</protein>
<feature type="region of interest" description="Disordered" evidence="1">
    <location>
        <begin position="1"/>
        <end position="64"/>
    </location>
</feature>
<evidence type="ECO:0000313" key="2">
    <source>
        <dbReference type="EMBL" id="MPC31032.1"/>
    </source>
</evidence>
<dbReference type="Proteomes" id="UP000324222">
    <property type="component" value="Unassembled WGS sequence"/>
</dbReference>
<sequence length="64" mass="7034">MKKIITKEKINDYLDTQSSSNIPPRARAESPGESSNSSIKSTSASPEGDKTRVEIFTHTSTNTY</sequence>
<keyword evidence="3" id="KW-1185">Reference proteome</keyword>
<name>A0A5B7EA98_PORTR</name>